<dbReference type="GeneID" id="110276357"/>
<name>A0A9C6T7L9_ARADU</name>
<reference evidence="2" key="2">
    <citation type="submission" date="2025-08" db="UniProtKB">
        <authorList>
            <consortium name="RefSeq"/>
        </authorList>
    </citation>
    <scope>IDENTIFICATION</scope>
    <source>
        <tissue evidence="2">Whole plant</tissue>
    </source>
</reference>
<accession>A0A9C6T7L9</accession>
<evidence type="ECO:0000313" key="1">
    <source>
        <dbReference type="Proteomes" id="UP000515211"/>
    </source>
</evidence>
<organism evidence="1 2">
    <name type="scientific">Arachis duranensis</name>
    <name type="common">Wild peanut</name>
    <dbReference type="NCBI Taxonomy" id="130453"/>
    <lineage>
        <taxon>Eukaryota</taxon>
        <taxon>Viridiplantae</taxon>
        <taxon>Streptophyta</taxon>
        <taxon>Embryophyta</taxon>
        <taxon>Tracheophyta</taxon>
        <taxon>Spermatophyta</taxon>
        <taxon>Magnoliopsida</taxon>
        <taxon>eudicotyledons</taxon>
        <taxon>Gunneridae</taxon>
        <taxon>Pentapetalae</taxon>
        <taxon>rosids</taxon>
        <taxon>fabids</taxon>
        <taxon>Fabales</taxon>
        <taxon>Fabaceae</taxon>
        <taxon>Papilionoideae</taxon>
        <taxon>50 kb inversion clade</taxon>
        <taxon>dalbergioids sensu lato</taxon>
        <taxon>Dalbergieae</taxon>
        <taxon>Pterocarpus clade</taxon>
        <taxon>Arachis</taxon>
    </lineage>
</organism>
<protein>
    <submittedName>
        <fullName evidence="2">Uncharacterized protein LOC110276357 isoform X2</fullName>
    </submittedName>
</protein>
<dbReference type="RefSeq" id="XP_052111435.1">
    <property type="nucleotide sequence ID" value="XM_052255475.1"/>
</dbReference>
<keyword evidence="1" id="KW-1185">Reference proteome</keyword>
<sequence length="108" mass="12301">MQRRENLVSDIPLNLASDNHSLKTHSISTFSTDNRPPPPSEVLPSPPRTSVFLFTCSASDLGSNCFLFLLRLKVLEKLFSSCYGDPSTERRFLVVSVPYFNIKKRWHT</sequence>
<evidence type="ECO:0000313" key="2">
    <source>
        <dbReference type="RefSeq" id="XP_052111435.1"/>
    </source>
</evidence>
<dbReference type="AlphaFoldDB" id="A0A9C6T7L9"/>
<proteinExistence type="predicted"/>
<gene>
    <name evidence="2" type="primary">LOC110276357</name>
</gene>
<dbReference type="Proteomes" id="UP000515211">
    <property type="component" value="Chromosome 10"/>
</dbReference>
<reference evidence="1" key="1">
    <citation type="journal article" date="2016" name="Nat. Genet.">
        <title>The genome sequences of Arachis duranensis and Arachis ipaensis, the diploid ancestors of cultivated peanut.</title>
        <authorList>
            <person name="Bertioli D.J."/>
            <person name="Cannon S.B."/>
            <person name="Froenicke L."/>
            <person name="Huang G."/>
            <person name="Farmer A.D."/>
            <person name="Cannon E.K."/>
            <person name="Liu X."/>
            <person name="Gao D."/>
            <person name="Clevenger J."/>
            <person name="Dash S."/>
            <person name="Ren L."/>
            <person name="Moretzsohn M.C."/>
            <person name="Shirasawa K."/>
            <person name="Huang W."/>
            <person name="Vidigal B."/>
            <person name="Abernathy B."/>
            <person name="Chu Y."/>
            <person name="Niederhuth C.E."/>
            <person name="Umale P."/>
            <person name="Araujo A.C."/>
            <person name="Kozik A."/>
            <person name="Kim K.D."/>
            <person name="Burow M.D."/>
            <person name="Varshney R.K."/>
            <person name="Wang X."/>
            <person name="Zhang X."/>
            <person name="Barkley N."/>
            <person name="Guimaraes P.M."/>
            <person name="Isobe S."/>
            <person name="Guo B."/>
            <person name="Liao B."/>
            <person name="Stalker H.T."/>
            <person name="Schmitz R.J."/>
            <person name="Scheffler B.E."/>
            <person name="Leal-Bertioli S.C."/>
            <person name="Xun X."/>
            <person name="Jackson S.A."/>
            <person name="Michelmore R."/>
            <person name="Ozias-Akins P."/>
        </authorList>
    </citation>
    <scope>NUCLEOTIDE SEQUENCE [LARGE SCALE GENOMIC DNA]</scope>
    <source>
        <strain evidence="1">cv. V14167</strain>
    </source>
</reference>